<evidence type="ECO:0000313" key="10">
    <source>
        <dbReference type="Proteomes" id="UP000230646"/>
    </source>
</evidence>
<dbReference type="EMBL" id="PFTV01000088">
    <property type="protein sequence ID" value="PJB57032.1"/>
    <property type="molecule type" value="Genomic_DNA"/>
</dbReference>
<protein>
    <submittedName>
        <fullName evidence="4">NUDIX hydrolase</fullName>
    </submittedName>
</protein>
<dbReference type="Pfam" id="PF00293">
    <property type="entry name" value="NUDIX"/>
    <property type="match status" value="1"/>
</dbReference>
<name>A0A1J5GFJ4_9BACT</name>
<proteinExistence type="inferred from homology"/>
<dbReference type="AlphaFoldDB" id="A0A1J5GFJ4"/>
<dbReference type="InterPro" id="IPR020084">
    <property type="entry name" value="NUDIX_hydrolase_CS"/>
</dbReference>
<dbReference type="EMBL" id="MNYY01000123">
    <property type="protein sequence ID" value="OIP68410.1"/>
    <property type="molecule type" value="Genomic_DNA"/>
</dbReference>
<feature type="domain" description="Nudix hydrolase" evidence="3">
    <location>
        <begin position="39"/>
        <end position="167"/>
    </location>
</feature>
<dbReference type="Proteomes" id="UP000228560">
    <property type="component" value="Unassembled WGS sequence"/>
</dbReference>
<dbReference type="PRINTS" id="PR00502">
    <property type="entry name" value="NUDIXFAMILY"/>
</dbReference>
<dbReference type="STRING" id="1805029.AUK42_06350"/>
<sequence length="167" mass="18855">MKSNLSIKFCPYCGYKLARKMLEGRKRLFCLKCGKIYYENPIPVVAVIARDNQGRILLIKRGVEPCKGEWALPSGFMEIEETPDQAVLRELVEETGLEGKLRKLIGVYSNKSKVHGYIVTIIYEAEIIGGNLCAGDDAEEAKFFNFNQLPSLAFQSHDEALKKVLHE</sequence>
<evidence type="ECO:0000313" key="9">
    <source>
        <dbReference type="Proteomes" id="UP000228560"/>
    </source>
</evidence>
<evidence type="ECO:0000313" key="5">
    <source>
        <dbReference type="EMBL" id="PIX34173.1"/>
    </source>
</evidence>
<dbReference type="InterPro" id="IPR000086">
    <property type="entry name" value="NUDIX_hydrolase_dom"/>
</dbReference>
<dbReference type="GO" id="GO:0016787">
    <property type="term" value="F:hydrolase activity"/>
    <property type="evidence" value="ECO:0007669"/>
    <property type="project" value="UniProtKB-KW"/>
</dbReference>
<evidence type="ECO:0000313" key="7">
    <source>
        <dbReference type="EMBL" id="PJB57032.1"/>
    </source>
</evidence>
<dbReference type="EMBL" id="PFIP01000098">
    <property type="protein sequence ID" value="PIX34173.1"/>
    <property type="molecule type" value="Genomic_DNA"/>
</dbReference>
<dbReference type="EMBL" id="PFKO01000310">
    <property type="protein sequence ID" value="PIY31694.1"/>
    <property type="molecule type" value="Genomic_DNA"/>
</dbReference>
<keyword evidence="1 2" id="KW-0378">Hydrolase</keyword>
<dbReference type="InterPro" id="IPR029401">
    <property type="entry name" value="Nudix_N"/>
</dbReference>
<gene>
    <name evidence="4" type="ORF">AUK42_06350</name>
    <name evidence="7" type="ORF">CO097_03700</name>
    <name evidence="6" type="ORF">COZ07_08390</name>
    <name evidence="5" type="ORF">COZ58_04900</name>
</gene>
<dbReference type="CDD" id="cd18873">
    <property type="entry name" value="NUDIX_NadM_like"/>
    <property type="match status" value="1"/>
</dbReference>
<comment type="similarity">
    <text evidence="2">Belongs to the Nudix hydrolase family.</text>
</comment>
<evidence type="ECO:0000313" key="6">
    <source>
        <dbReference type="EMBL" id="PIY31694.1"/>
    </source>
</evidence>
<dbReference type="PROSITE" id="PS51462">
    <property type="entry name" value="NUDIX"/>
    <property type="match status" value="1"/>
</dbReference>
<dbReference type="PANTHER" id="PTHR43736:SF1">
    <property type="entry name" value="DIHYDRONEOPTERIN TRIPHOSPHATE DIPHOSPHATASE"/>
    <property type="match status" value="1"/>
</dbReference>
<dbReference type="PROSITE" id="PS00893">
    <property type="entry name" value="NUDIX_BOX"/>
    <property type="match status" value="1"/>
</dbReference>
<dbReference type="InterPro" id="IPR015797">
    <property type="entry name" value="NUDIX_hydrolase-like_dom_sf"/>
</dbReference>
<evidence type="ECO:0000256" key="2">
    <source>
        <dbReference type="RuleBase" id="RU003476"/>
    </source>
</evidence>
<accession>A0A2M7K7S8</accession>
<dbReference type="Proteomes" id="UP000230646">
    <property type="component" value="Unassembled WGS sequence"/>
</dbReference>
<dbReference type="Pfam" id="PF14803">
    <property type="entry name" value="Zn_ribbon_Nudix"/>
    <property type="match status" value="1"/>
</dbReference>
<reference evidence="4 8" key="1">
    <citation type="journal article" date="2016" name="Environ. Microbiol.">
        <title>Genomic resolution of a cold subsurface aquifer community provides metabolic insights for novel microbes adapted to high CO concentrations.</title>
        <authorList>
            <person name="Probst A.J."/>
            <person name="Castelle C.J."/>
            <person name="Singh A."/>
            <person name="Brown C.T."/>
            <person name="Anantharaman K."/>
            <person name="Sharon I."/>
            <person name="Hug L.A."/>
            <person name="Burstein D."/>
            <person name="Emerson J.B."/>
            <person name="Thomas B.C."/>
            <person name="Banfield J.F."/>
        </authorList>
    </citation>
    <scope>NUCLEOTIDE SEQUENCE [LARGE SCALE GENOMIC DNA]</scope>
    <source>
        <strain evidence="4">CG2_30_33_13</strain>
    </source>
</reference>
<dbReference type="Proteomes" id="UP000231493">
    <property type="component" value="Unassembled WGS sequence"/>
</dbReference>
<accession>A0A1J5GFJ4</accession>
<evidence type="ECO:0000313" key="8">
    <source>
        <dbReference type="Proteomes" id="UP000182763"/>
    </source>
</evidence>
<accession>A0A2M7PMT8</accession>
<dbReference type="Gene3D" id="2.20.70.10">
    <property type="match status" value="1"/>
</dbReference>
<dbReference type="InterPro" id="IPR020476">
    <property type="entry name" value="Nudix_hydrolase"/>
</dbReference>
<comment type="caution">
    <text evidence="4">The sequence shown here is derived from an EMBL/GenBank/DDBJ whole genome shotgun (WGS) entry which is preliminary data.</text>
</comment>
<dbReference type="Proteomes" id="UP000182763">
    <property type="component" value="Unassembled WGS sequence"/>
</dbReference>
<evidence type="ECO:0000259" key="3">
    <source>
        <dbReference type="PROSITE" id="PS51462"/>
    </source>
</evidence>
<reference evidence="9 10" key="3">
    <citation type="submission" date="2017-09" db="EMBL/GenBank/DDBJ databases">
        <title>Depth-based differentiation of microbial function through sediment-hosted aquifers and enrichment of novel symbionts in the deep terrestrial subsurface.</title>
        <authorList>
            <person name="Probst A.J."/>
            <person name="Ladd B."/>
            <person name="Jarett J.K."/>
            <person name="Geller-Mcgrath D.E."/>
            <person name="Sieber C.M."/>
            <person name="Emerson J.B."/>
            <person name="Anantharaman K."/>
            <person name="Thomas B.C."/>
            <person name="Malmstrom R."/>
            <person name="Stieglmeier M."/>
            <person name="Klingl A."/>
            <person name="Woyke T."/>
            <person name="Ryan C.M."/>
            <person name="Banfield J.F."/>
        </authorList>
    </citation>
    <scope>NUCLEOTIDE SEQUENCE [LARGE SCALE GENOMIC DNA]</scope>
    <source>
        <strain evidence="6">CG_4_10_14_3_um_filter_34_13</strain>
        <strain evidence="7">CG_4_9_14_3_um_filter_33_16</strain>
    </source>
</reference>
<organism evidence="4 8">
    <name type="scientific">Candidatus Infernicultor aquiphilus</name>
    <dbReference type="NCBI Taxonomy" id="1805029"/>
    <lineage>
        <taxon>Bacteria</taxon>
        <taxon>Pseudomonadati</taxon>
        <taxon>Atribacterota</taxon>
        <taxon>Candidatus Phoenicimicrobiia</taxon>
        <taxon>Candidatus Pheonicimicrobiales</taxon>
        <taxon>Candidatus Phoenicimicrobiaceae</taxon>
        <taxon>Candidatus Infernicultor</taxon>
    </lineage>
</organism>
<evidence type="ECO:0000313" key="4">
    <source>
        <dbReference type="EMBL" id="OIP68410.1"/>
    </source>
</evidence>
<dbReference type="SUPFAM" id="SSF55811">
    <property type="entry name" value="Nudix"/>
    <property type="match status" value="1"/>
</dbReference>
<accession>A0A2M8CDA1</accession>
<dbReference type="Gene3D" id="3.90.79.10">
    <property type="entry name" value="Nucleoside Triphosphate Pyrophosphohydrolase"/>
    <property type="match status" value="1"/>
</dbReference>
<evidence type="ECO:0000256" key="1">
    <source>
        <dbReference type="ARBA" id="ARBA00022801"/>
    </source>
</evidence>
<dbReference type="RefSeq" id="WP_406608157.1">
    <property type="nucleotide sequence ID" value="NZ_PFKO01000310.1"/>
</dbReference>
<reference evidence="5" key="2">
    <citation type="submission" date="2017-09" db="EMBL/GenBank/DDBJ databases">
        <title>Depth-based differentiation of microbial function through sediment-hosted aquifers and enrichment of novel symbionts in the deep terrestrial subsurface.</title>
        <authorList>
            <person name="Probst A.J."/>
            <person name="Ladd B."/>
            <person name="Jarett J.K."/>
            <person name="Geller-Mcgrath D.E."/>
            <person name="Sieber C.M.K."/>
            <person name="Emerson J.B."/>
            <person name="Anantharaman K."/>
            <person name="Thomas B.C."/>
            <person name="Malmstrom R."/>
            <person name="Stieglmeier M."/>
            <person name="Klingl A."/>
            <person name="Woyke T."/>
            <person name="Ryan C.M."/>
            <person name="Banfield J.F."/>
        </authorList>
    </citation>
    <scope>NUCLEOTIDE SEQUENCE</scope>
    <source>
        <strain evidence="5">CG_4_8_14_3_um_filter_34_18</strain>
    </source>
</reference>
<dbReference type="PANTHER" id="PTHR43736">
    <property type="entry name" value="ADP-RIBOSE PYROPHOSPHATASE"/>
    <property type="match status" value="1"/>
</dbReference>